<protein>
    <submittedName>
        <fullName evidence="5">Calcium-binding protein</fullName>
    </submittedName>
</protein>
<dbReference type="AlphaFoldDB" id="A0A7K3VKC7"/>
<dbReference type="Proteomes" id="UP000471705">
    <property type="component" value="Unassembled WGS sequence"/>
</dbReference>
<dbReference type="InterPro" id="IPR050557">
    <property type="entry name" value="RTX_toxin/Mannuronan_C5-epim"/>
</dbReference>
<name>A0A7K3VKC7_RHILE</name>
<dbReference type="PANTHER" id="PTHR38340:SF1">
    <property type="entry name" value="S-LAYER PROTEIN"/>
    <property type="match status" value="1"/>
</dbReference>
<sequence>MIEVKGTRSAKIEDDPHDRYVLKSEDKHSRVPLFFSLLLTGFALYLKSALSSRQEAPDAEQQPADDRPDAAPVIDTSTTGSTVQPQDEADERAPAARKAVVIPLSNHKNAVSYPLTESLPIEFNRINLPSLALLKTFNGISVSFHASNDNVWTAPKQALSVVRPPPSSGDKARPSNAQPATEKAANRAPRVSGPVTLADVSGCAGALIGLVDLLRGSVDPDGDAMSIRDVSVSSGRLVQTAGGWTYDAAMLGPVTITYQISDGKVSVSQTAQFSVVKPPPVVGTAGDDLLVGSNCADDIDGLAGNDNIDARDGSDTVSGGDGNDNIVAGSGNDIVFAGDGDDVVLAGLGDDQIWGGAGNDRLYGEEGRDSIFGDAGDDVLSGGAGNDMLLGGDGHDILTGDADNDVIDGEGGNDRLDGGDGRDILFGHKGTDSLDGGAGDDVLSGGDDRDAVKGGSGDDTIIGDADRANDGYDGGSGVDLLDYSALADAVEINLANGTASGAEICNDSISNFEIVRAGSSDDSVTGSAEAEEIHGNKGNDHLRGGAGTDLVEGGDGDDIVVGDADGAADSYDGGNGIDTLDYSAAVLSIVVDLVAANASGAEIGNDSVSRFEVIKTGEGDDILRDDEDVDCLSAGDGDDVVVAAADASDDDYRGEEGLDTIDYSQAAHGVLIDLNTGTATGFDVGQDLIDGFERVVGGAGNDVVRVGSAAVLIEGGTGDDTFEFSVPAGESSADLVHQILDFMVGDRIDVSKYKIFEEVMDGLEERFENIYGERADAEALPIRVRHEGTDELSQTFIEVDMDKDQHYEMTINLTGHHLLVIVENA</sequence>
<evidence type="ECO:0000256" key="2">
    <source>
        <dbReference type="ARBA" id="ARBA00022525"/>
    </source>
</evidence>
<feature type="domain" description="Cadherin-like" evidence="4">
    <location>
        <begin position="186"/>
        <end position="275"/>
    </location>
</feature>
<dbReference type="RefSeq" id="WP_164047902.1">
    <property type="nucleotide sequence ID" value="NZ_WUFV01000012.1"/>
</dbReference>
<dbReference type="GO" id="GO:0005576">
    <property type="term" value="C:extracellular region"/>
    <property type="evidence" value="ECO:0007669"/>
    <property type="project" value="UniProtKB-SubCell"/>
</dbReference>
<feature type="region of interest" description="Disordered" evidence="3">
    <location>
        <begin position="401"/>
        <end position="420"/>
    </location>
</feature>
<dbReference type="InterPro" id="IPR041690">
    <property type="entry name" value="Cadherin_5"/>
</dbReference>
<dbReference type="InterPro" id="IPR011049">
    <property type="entry name" value="Serralysin-like_metalloprot_C"/>
</dbReference>
<gene>
    <name evidence="5" type="ORF">GR257_20520</name>
</gene>
<dbReference type="InterPro" id="IPR001343">
    <property type="entry name" value="Hemolysn_Ca-bd"/>
</dbReference>
<keyword evidence="2" id="KW-0964">Secreted</keyword>
<dbReference type="InterPro" id="IPR018511">
    <property type="entry name" value="Hemolysin-typ_Ca-bd_CS"/>
</dbReference>
<organism evidence="5 6">
    <name type="scientific">Rhizobium leguminosarum</name>
    <dbReference type="NCBI Taxonomy" id="384"/>
    <lineage>
        <taxon>Bacteria</taxon>
        <taxon>Pseudomonadati</taxon>
        <taxon>Pseudomonadota</taxon>
        <taxon>Alphaproteobacteria</taxon>
        <taxon>Hyphomicrobiales</taxon>
        <taxon>Rhizobiaceae</taxon>
        <taxon>Rhizobium/Agrobacterium group</taxon>
        <taxon>Rhizobium</taxon>
    </lineage>
</organism>
<evidence type="ECO:0000256" key="3">
    <source>
        <dbReference type="SAM" id="MobiDB-lite"/>
    </source>
</evidence>
<comment type="subcellular location">
    <subcellularLocation>
        <location evidence="1">Secreted</location>
    </subcellularLocation>
</comment>
<evidence type="ECO:0000259" key="4">
    <source>
        <dbReference type="Pfam" id="PF17892"/>
    </source>
</evidence>
<dbReference type="Pfam" id="PF00353">
    <property type="entry name" value="HemolysinCabind"/>
    <property type="match status" value="8"/>
</dbReference>
<feature type="region of interest" description="Disordered" evidence="3">
    <location>
        <begin position="54"/>
        <end position="95"/>
    </location>
</feature>
<comment type="caution">
    <text evidence="5">The sequence shown here is derived from an EMBL/GenBank/DDBJ whole genome shotgun (WGS) entry which is preliminary data.</text>
</comment>
<evidence type="ECO:0000256" key="1">
    <source>
        <dbReference type="ARBA" id="ARBA00004613"/>
    </source>
</evidence>
<dbReference type="Pfam" id="PF17892">
    <property type="entry name" value="Cadherin_5"/>
    <property type="match status" value="1"/>
</dbReference>
<dbReference type="SUPFAM" id="SSF51120">
    <property type="entry name" value="beta-Roll"/>
    <property type="match status" value="4"/>
</dbReference>
<dbReference type="PROSITE" id="PS00330">
    <property type="entry name" value="HEMOLYSIN_CALCIUM"/>
    <property type="match status" value="4"/>
</dbReference>
<dbReference type="PANTHER" id="PTHR38340">
    <property type="entry name" value="S-LAYER PROTEIN"/>
    <property type="match status" value="1"/>
</dbReference>
<proteinExistence type="predicted"/>
<reference evidence="5 6" key="1">
    <citation type="submission" date="2019-12" db="EMBL/GenBank/DDBJ databases">
        <title>Rhizobium genotypes associated with high levels of biological nitrogen fixation by grain legumes in a temperate-maritime cropping system.</title>
        <authorList>
            <person name="Maluk M."/>
            <person name="Francesc Ferrando Molina F."/>
            <person name="Lopez Del Egido L."/>
            <person name="Lafos M."/>
            <person name="Langarica-Fuentes A."/>
            <person name="Gebre Yohannes G."/>
            <person name="Young M.W."/>
            <person name="Martin P."/>
            <person name="Gantlett R."/>
            <person name="Kenicer G."/>
            <person name="Hawes C."/>
            <person name="Begg G.S."/>
            <person name="Quilliam R.S."/>
            <person name="Squire G.R."/>
            <person name="Poole P.S."/>
            <person name="Young P.W."/>
            <person name="Iannetta P.M."/>
            <person name="James E.K."/>
        </authorList>
    </citation>
    <scope>NUCLEOTIDE SEQUENCE [LARGE SCALE GENOMIC DNA]</scope>
    <source>
        <strain evidence="5 6">JHI54</strain>
    </source>
</reference>
<accession>A0A7K3VKC7</accession>
<feature type="region of interest" description="Disordered" evidence="3">
    <location>
        <begin position="430"/>
        <end position="458"/>
    </location>
</feature>
<dbReference type="Gene3D" id="2.150.10.10">
    <property type="entry name" value="Serralysin-like metalloprotease, C-terminal"/>
    <property type="match status" value="5"/>
</dbReference>
<feature type="compositionally biased region" description="Polar residues" evidence="3">
    <location>
        <begin position="75"/>
        <end position="85"/>
    </location>
</feature>
<feature type="region of interest" description="Disordered" evidence="3">
    <location>
        <begin position="160"/>
        <end position="190"/>
    </location>
</feature>
<evidence type="ECO:0000313" key="6">
    <source>
        <dbReference type="Proteomes" id="UP000471705"/>
    </source>
</evidence>
<dbReference type="PRINTS" id="PR00313">
    <property type="entry name" value="CABNDNGRPT"/>
</dbReference>
<dbReference type="EMBL" id="WUFV01000012">
    <property type="protein sequence ID" value="NEK17222.1"/>
    <property type="molecule type" value="Genomic_DNA"/>
</dbReference>
<dbReference type="GO" id="GO:0005509">
    <property type="term" value="F:calcium ion binding"/>
    <property type="evidence" value="ECO:0007669"/>
    <property type="project" value="InterPro"/>
</dbReference>
<evidence type="ECO:0000313" key="5">
    <source>
        <dbReference type="EMBL" id="NEK17222.1"/>
    </source>
</evidence>